<dbReference type="InterPro" id="IPR008990">
    <property type="entry name" value="Elect_transpt_acc-like_dom_sf"/>
</dbReference>
<dbReference type="OrthoDB" id="3478924at2"/>
<evidence type="ECO:0000313" key="2">
    <source>
        <dbReference type="EMBL" id="RDJ02713.1"/>
    </source>
</evidence>
<sequence length="110" mass="12311">MTSQSIAHAVVPALGEIPAFRVGDMVRTGTRFPVGHYRLPMYLRGKAAVIERVIATMGVDNEEEGFGRNAGSKGHYYRIAIPLSQIWNDYRGSASDGLRVEVYENWLERI</sequence>
<accession>A0A370KG61</accession>
<reference evidence="2 3" key="1">
    <citation type="submission" date="2017-03" db="EMBL/GenBank/DDBJ databases">
        <title>Genome analysis of Rhizobial strains effectives or ineffectives for nitrogen fixation isolated from bean seeds.</title>
        <authorList>
            <person name="Peralta H."/>
            <person name="Aguilar-Vera A."/>
            <person name="Mora Y."/>
            <person name="Vargas-Lagunas C."/>
            <person name="Girard L."/>
            <person name="Mora J."/>
        </authorList>
    </citation>
    <scope>NUCLEOTIDE SEQUENCE [LARGE SCALE GENOMIC DNA]</scope>
    <source>
        <strain evidence="2 3">CCGM3</strain>
    </source>
</reference>
<dbReference type="Proteomes" id="UP000254939">
    <property type="component" value="Unassembled WGS sequence"/>
</dbReference>
<gene>
    <name evidence="2" type="ORF">B5K06_32025</name>
</gene>
<name>A0A370KG61_9HYPH</name>
<protein>
    <submittedName>
        <fullName evidence="2">Nitrile hydratase</fullName>
    </submittedName>
</protein>
<evidence type="ECO:0000259" key="1">
    <source>
        <dbReference type="Pfam" id="PF02211"/>
    </source>
</evidence>
<feature type="domain" description="Nitrile hydratase beta subunit" evidence="1">
    <location>
        <begin position="17"/>
        <end position="108"/>
    </location>
</feature>
<proteinExistence type="predicted"/>
<dbReference type="InterPro" id="IPR024690">
    <property type="entry name" value="CN_hydtase_beta_dom_C"/>
</dbReference>
<dbReference type="Pfam" id="PF02211">
    <property type="entry name" value="NHase_beta_C"/>
    <property type="match status" value="1"/>
</dbReference>
<comment type="caution">
    <text evidence="2">The sequence shown here is derived from an EMBL/GenBank/DDBJ whole genome shotgun (WGS) entry which is preliminary data.</text>
</comment>
<dbReference type="RefSeq" id="WP_114715769.1">
    <property type="nucleotide sequence ID" value="NZ_KZ857269.1"/>
</dbReference>
<organism evidence="2 3">
    <name type="scientific">Rhizobium grahamii</name>
    <dbReference type="NCBI Taxonomy" id="1120045"/>
    <lineage>
        <taxon>Bacteria</taxon>
        <taxon>Pseudomonadati</taxon>
        <taxon>Pseudomonadota</taxon>
        <taxon>Alphaproteobacteria</taxon>
        <taxon>Hyphomicrobiales</taxon>
        <taxon>Rhizobiaceae</taxon>
        <taxon>Rhizobium/Agrobacterium group</taxon>
        <taxon>Rhizobium</taxon>
    </lineage>
</organism>
<dbReference type="Gene3D" id="2.30.30.50">
    <property type="match status" value="1"/>
</dbReference>
<evidence type="ECO:0000313" key="3">
    <source>
        <dbReference type="Proteomes" id="UP000254939"/>
    </source>
</evidence>
<dbReference type="AlphaFoldDB" id="A0A370KG61"/>
<dbReference type="EMBL" id="NAAC01000046">
    <property type="protein sequence ID" value="RDJ02713.1"/>
    <property type="molecule type" value="Genomic_DNA"/>
</dbReference>
<dbReference type="SUPFAM" id="SSF50090">
    <property type="entry name" value="Electron transport accessory proteins"/>
    <property type="match status" value="1"/>
</dbReference>